<dbReference type="InterPro" id="IPR042092">
    <property type="entry name" value="PsdUridine_s_RsuA/RluB/E/F_cat"/>
</dbReference>
<dbReference type="Proteomes" id="UP000069912">
    <property type="component" value="Chromosome"/>
</dbReference>
<evidence type="ECO:0000256" key="3">
    <source>
        <dbReference type="ARBA" id="ARBA00023235"/>
    </source>
</evidence>
<dbReference type="EMBL" id="CP014160">
    <property type="protein sequence ID" value="AMB94847.1"/>
    <property type="molecule type" value="Genomic_DNA"/>
</dbReference>
<organism evidence="7 9">
    <name type="scientific">Aerococcus sanguinicola</name>
    <dbReference type="NCBI Taxonomy" id="119206"/>
    <lineage>
        <taxon>Bacteria</taxon>
        <taxon>Bacillati</taxon>
        <taxon>Bacillota</taxon>
        <taxon>Bacilli</taxon>
        <taxon>Lactobacillales</taxon>
        <taxon>Aerococcaceae</taxon>
        <taxon>Aerococcus</taxon>
    </lineage>
</organism>
<dbReference type="SUPFAM" id="SSF55120">
    <property type="entry name" value="Pseudouridine synthase"/>
    <property type="match status" value="1"/>
</dbReference>
<dbReference type="GO" id="GO:0120159">
    <property type="term" value="F:rRNA pseudouridine synthase activity"/>
    <property type="evidence" value="ECO:0007669"/>
    <property type="project" value="UniProtKB-ARBA"/>
</dbReference>
<comment type="similarity">
    <text evidence="1 5">Belongs to the pseudouridine synthase RsuA family.</text>
</comment>
<dbReference type="Gene3D" id="3.30.70.580">
    <property type="entry name" value="Pseudouridine synthase I, catalytic domain, N-terminal subdomain"/>
    <property type="match status" value="1"/>
</dbReference>
<dbReference type="GO" id="GO:0003723">
    <property type="term" value="F:RNA binding"/>
    <property type="evidence" value="ECO:0007669"/>
    <property type="project" value="UniProtKB-KW"/>
</dbReference>
<dbReference type="KEGG" id="asan:AWM72_08790"/>
<dbReference type="InterPro" id="IPR020094">
    <property type="entry name" value="TruA/RsuA/RluB/E/F_N"/>
</dbReference>
<reference evidence="7 9" key="1">
    <citation type="journal article" date="2016" name="Genome Announc.">
        <title>Complete Genome Sequences of Aerococcus christensenii CCUG 28831T, Aerococcus sanguinicola CCUG 43001T, Aerococcus urinae CCUG 36881T, Aerococcus urinaeequi CCUG 28094T, Aerococcus urinaehominis CCUG 42038 BT, and Aerococcus viridans CCUG 4311T.</title>
        <authorList>
            <person name="Carkaci D."/>
            <person name="Dargis R."/>
            <person name="Nielsen X.C."/>
            <person name="Skovgaard O."/>
            <person name="Fuursted K."/>
            <person name="Christensen J.J."/>
        </authorList>
    </citation>
    <scope>NUCLEOTIDE SEQUENCE [LARGE SCALE GENOMIC DNA]</scope>
    <source>
        <strain evidence="7 9">CCUG43001</strain>
    </source>
</reference>
<dbReference type="CDD" id="cd02553">
    <property type="entry name" value="PseudoU_synth_RsuA"/>
    <property type="match status" value="1"/>
</dbReference>
<dbReference type="SMART" id="SM00363">
    <property type="entry name" value="S4"/>
    <property type="match status" value="1"/>
</dbReference>
<evidence type="ECO:0000313" key="10">
    <source>
        <dbReference type="Proteomes" id="UP000234239"/>
    </source>
</evidence>
<dbReference type="RefSeq" id="WP_067976323.1">
    <property type="nucleotide sequence ID" value="NZ_CAJHKM010000003.1"/>
</dbReference>
<proteinExistence type="inferred from homology"/>
<dbReference type="InterPro" id="IPR050343">
    <property type="entry name" value="RsuA_PseudoU_synthase"/>
</dbReference>
<evidence type="ECO:0000256" key="2">
    <source>
        <dbReference type="ARBA" id="ARBA00022884"/>
    </source>
</evidence>
<evidence type="ECO:0000313" key="9">
    <source>
        <dbReference type="Proteomes" id="UP000069912"/>
    </source>
</evidence>
<name>A0A0X8FCM1_9LACT</name>
<dbReference type="PROSITE" id="PS01149">
    <property type="entry name" value="PSI_RSU"/>
    <property type="match status" value="1"/>
</dbReference>
<dbReference type="PANTHER" id="PTHR47683">
    <property type="entry name" value="PSEUDOURIDINE SYNTHASE FAMILY PROTEIN-RELATED"/>
    <property type="match status" value="1"/>
</dbReference>
<evidence type="ECO:0000256" key="4">
    <source>
        <dbReference type="PROSITE-ProRule" id="PRU00182"/>
    </source>
</evidence>
<dbReference type="Pfam" id="PF01479">
    <property type="entry name" value="S4"/>
    <property type="match status" value="1"/>
</dbReference>
<dbReference type="InterPro" id="IPR000748">
    <property type="entry name" value="PsdUridine_synth_RsuA/RluB/E/F"/>
</dbReference>
<dbReference type="AlphaFoldDB" id="A0A0X8FCM1"/>
<dbReference type="NCBIfam" id="TIGR00093">
    <property type="entry name" value="pseudouridine synthase"/>
    <property type="match status" value="1"/>
</dbReference>
<dbReference type="CDD" id="cd00165">
    <property type="entry name" value="S4"/>
    <property type="match status" value="1"/>
</dbReference>
<evidence type="ECO:0000256" key="1">
    <source>
        <dbReference type="ARBA" id="ARBA00008348"/>
    </source>
</evidence>
<dbReference type="GO" id="GO:0000455">
    <property type="term" value="P:enzyme-directed rRNA pseudouridine synthesis"/>
    <property type="evidence" value="ECO:0007669"/>
    <property type="project" value="UniProtKB-ARBA"/>
</dbReference>
<dbReference type="EMBL" id="PKGY01000001">
    <property type="protein sequence ID" value="PKZ23148.1"/>
    <property type="molecule type" value="Genomic_DNA"/>
</dbReference>
<dbReference type="InterPro" id="IPR002942">
    <property type="entry name" value="S4_RNA-bd"/>
</dbReference>
<dbReference type="Gene3D" id="3.10.290.10">
    <property type="entry name" value="RNA-binding S4 domain"/>
    <property type="match status" value="1"/>
</dbReference>
<dbReference type="EC" id="5.4.99.-" evidence="5"/>
<dbReference type="InterPro" id="IPR036986">
    <property type="entry name" value="S4_RNA-bd_sf"/>
</dbReference>
<gene>
    <name evidence="7" type="ORF">AWM72_08790</name>
    <name evidence="8" type="ORF">CYJ28_00960</name>
</gene>
<dbReference type="OrthoDB" id="9807213at2"/>
<dbReference type="Gene3D" id="3.30.70.1560">
    <property type="entry name" value="Alpha-L RNA-binding motif"/>
    <property type="match status" value="1"/>
</dbReference>
<evidence type="ECO:0000256" key="5">
    <source>
        <dbReference type="RuleBase" id="RU003887"/>
    </source>
</evidence>
<feature type="domain" description="RNA-binding S4" evidence="6">
    <location>
        <begin position="1"/>
        <end position="59"/>
    </location>
</feature>
<dbReference type="FunFam" id="3.30.70.1560:FF:000001">
    <property type="entry name" value="Pseudouridine synthase"/>
    <property type="match status" value="1"/>
</dbReference>
<evidence type="ECO:0000259" key="6">
    <source>
        <dbReference type="SMART" id="SM00363"/>
    </source>
</evidence>
<dbReference type="Pfam" id="PF00849">
    <property type="entry name" value="PseudoU_synth_2"/>
    <property type="match status" value="1"/>
</dbReference>
<dbReference type="GeneID" id="92904165"/>
<reference evidence="8 10" key="3">
    <citation type="submission" date="2017-12" db="EMBL/GenBank/DDBJ databases">
        <title>Phylogenetic diversity of female urinary microbiome.</title>
        <authorList>
            <person name="Thomas-White K."/>
            <person name="Wolfe A.J."/>
        </authorList>
    </citation>
    <scope>NUCLEOTIDE SEQUENCE [LARGE SCALE GENOMIC DNA]</scope>
    <source>
        <strain evidence="8 10">UMB0139</strain>
    </source>
</reference>
<dbReference type="SUPFAM" id="SSF55174">
    <property type="entry name" value="Alpha-L RNA-binding motif"/>
    <property type="match status" value="1"/>
</dbReference>
<dbReference type="PANTHER" id="PTHR47683:SF4">
    <property type="entry name" value="PSEUDOURIDINE SYNTHASE"/>
    <property type="match status" value="1"/>
</dbReference>
<dbReference type="InterPro" id="IPR018496">
    <property type="entry name" value="PsdUridine_synth_RsuA/RluB_CS"/>
</dbReference>
<evidence type="ECO:0000313" key="8">
    <source>
        <dbReference type="EMBL" id="PKZ23148.1"/>
    </source>
</evidence>
<keyword evidence="2 4" id="KW-0694">RNA-binding</keyword>
<keyword evidence="9" id="KW-1185">Reference proteome</keyword>
<reference evidence="9" key="2">
    <citation type="submission" date="2016-01" db="EMBL/GenBank/DDBJ databases">
        <title>Six Aerococcus type strain genome sequencing and assembly using PacBio and Illumina Hiseq.</title>
        <authorList>
            <person name="Carkaci D."/>
            <person name="Dargis R."/>
            <person name="Nielsen X.C."/>
            <person name="Skovgaard O."/>
            <person name="Fuursted K."/>
            <person name="Christensen J.J."/>
        </authorList>
    </citation>
    <scope>NUCLEOTIDE SEQUENCE [LARGE SCALE GENOMIC DNA]</scope>
    <source>
        <strain evidence="9">CCUG43001</strain>
    </source>
</reference>
<evidence type="ECO:0000313" key="7">
    <source>
        <dbReference type="EMBL" id="AMB94847.1"/>
    </source>
</evidence>
<dbReference type="Proteomes" id="UP000234239">
    <property type="component" value="Unassembled WGS sequence"/>
</dbReference>
<dbReference type="PROSITE" id="PS50889">
    <property type="entry name" value="S4"/>
    <property type="match status" value="1"/>
</dbReference>
<keyword evidence="3 5" id="KW-0413">Isomerase</keyword>
<accession>A0A0X8FCM1</accession>
<sequence>MRLDKLIANYTLLSRKEAKQAIKKGRVQVNGQTLKKVDQHLDPDRDQVSLDGESVRYQPFIYFILHKPGGYLSTTKDGQTAIVTDLLPQDLVQIYDPFPVGRLDKDTEGLLLITNDGQLSHDLLSPRKKVDKEYYAEIAGIVTADDQEAFASGLAIDQGETCLPAELFIDQVDLDSGRSQIRLILHEGKFHQVKRMFQAVGKEVTYLKRLRMGGLRLDPNLDRGDYQEVDKASLLALLHLDETEATASQRKEDQK</sequence>
<dbReference type="InterPro" id="IPR006145">
    <property type="entry name" value="PsdUridine_synth_RsuA/RluA"/>
</dbReference>
<dbReference type="GO" id="GO:0005829">
    <property type="term" value="C:cytosol"/>
    <property type="evidence" value="ECO:0007669"/>
    <property type="project" value="UniProtKB-ARBA"/>
</dbReference>
<protein>
    <recommendedName>
        <fullName evidence="5">Pseudouridine synthase</fullName>
        <ecNumber evidence="5">5.4.99.-</ecNumber>
    </recommendedName>
</protein>
<dbReference type="InterPro" id="IPR020103">
    <property type="entry name" value="PsdUridine_synth_cat_dom_sf"/>
</dbReference>